<reference evidence="2" key="1">
    <citation type="submission" date="2022-12" db="EMBL/GenBank/DDBJ databases">
        <title>Draft genome assemblies for two species of Escallonia (Escalloniales).</title>
        <authorList>
            <person name="Chanderbali A."/>
            <person name="Dervinis C."/>
            <person name="Anghel I."/>
            <person name="Soltis D."/>
            <person name="Soltis P."/>
            <person name="Zapata F."/>
        </authorList>
    </citation>
    <scope>NUCLEOTIDE SEQUENCE</scope>
    <source>
        <strain evidence="2">UCBG64.0493</strain>
        <tissue evidence="2">Leaf</tissue>
    </source>
</reference>
<dbReference type="Proteomes" id="UP001188597">
    <property type="component" value="Unassembled WGS sequence"/>
</dbReference>
<evidence type="ECO:0000313" key="3">
    <source>
        <dbReference type="Proteomes" id="UP001188597"/>
    </source>
</evidence>
<dbReference type="AlphaFoldDB" id="A0AA88V145"/>
<organism evidence="2 3">
    <name type="scientific">Escallonia herrerae</name>
    <dbReference type="NCBI Taxonomy" id="1293975"/>
    <lineage>
        <taxon>Eukaryota</taxon>
        <taxon>Viridiplantae</taxon>
        <taxon>Streptophyta</taxon>
        <taxon>Embryophyta</taxon>
        <taxon>Tracheophyta</taxon>
        <taxon>Spermatophyta</taxon>
        <taxon>Magnoliopsida</taxon>
        <taxon>eudicotyledons</taxon>
        <taxon>Gunneridae</taxon>
        <taxon>Pentapetalae</taxon>
        <taxon>asterids</taxon>
        <taxon>campanulids</taxon>
        <taxon>Escalloniales</taxon>
        <taxon>Escalloniaceae</taxon>
        <taxon>Escallonia</taxon>
    </lineage>
</organism>
<proteinExistence type="predicted"/>
<evidence type="ECO:0000313" key="2">
    <source>
        <dbReference type="EMBL" id="KAK2999073.1"/>
    </source>
</evidence>
<feature type="region of interest" description="Disordered" evidence="1">
    <location>
        <begin position="101"/>
        <end position="125"/>
    </location>
</feature>
<dbReference type="EMBL" id="JAVXUP010003401">
    <property type="protein sequence ID" value="KAK2999073.1"/>
    <property type="molecule type" value="Genomic_DNA"/>
</dbReference>
<keyword evidence="3" id="KW-1185">Reference proteome</keyword>
<sequence length="125" mass="13884">MFRKILGAVACGNGGKSKKKIRGTVVLMKKNVLDFNDFNASVLDRMIVKQLFASLSSKKWDSNQGKCNILLWNVESWGSLPSQSHKRLLMQDQTGYEEKCLGQENPSNSVLNGGQHQDEVAKVDA</sequence>
<dbReference type="Gene3D" id="2.60.60.20">
    <property type="entry name" value="PLAT/LH2 domain"/>
    <property type="match status" value="1"/>
</dbReference>
<accession>A0AA88V145</accession>
<feature type="compositionally biased region" description="Polar residues" evidence="1">
    <location>
        <begin position="104"/>
        <end position="115"/>
    </location>
</feature>
<dbReference type="SUPFAM" id="SSF49723">
    <property type="entry name" value="Lipase/lipooxygenase domain (PLAT/LH2 domain)"/>
    <property type="match status" value="1"/>
</dbReference>
<protein>
    <submittedName>
        <fullName evidence="2">Uncharacterized protein</fullName>
    </submittedName>
</protein>
<name>A0AA88V145_9ASTE</name>
<gene>
    <name evidence="2" type="ORF">RJ639_024032</name>
</gene>
<comment type="caution">
    <text evidence="2">The sequence shown here is derived from an EMBL/GenBank/DDBJ whole genome shotgun (WGS) entry which is preliminary data.</text>
</comment>
<feature type="compositionally biased region" description="Basic and acidic residues" evidence="1">
    <location>
        <begin position="116"/>
        <end position="125"/>
    </location>
</feature>
<evidence type="ECO:0000256" key="1">
    <source>
        <dbReference type="SAM" id="MobiDB-lite"/>
    </source>
</evidence>
<dbReference type="InterPro" id="IPR036392">
    <property type="entry name" value="PLAT/LH2_dom_sf"/>
</dbReference>